<dbReference type="Gene3D" id="2.170.270.10">
    <property type="entry name" value="SET domain"/>
    <property type="match status" value="1"/>
</dbReference>
<dbReference type="InterPro" id="IPR001214">
    <property type="entry name" value="SET_dom"/>
</dbReference>
<feature type="domain" description="SET" evidence="1">
    <location>
        <begin position="27"/>
        <end position="311"/>
    </location>
</feature>
<dbReference type="Pfam" id="PF00856">
    <property type="entry name" value="SET"/>
    <property type="match status" value="1"/>
</dbReference>
<dbReference type="Gene3D" id="1.10.220.160">
    <property type="match status" value="1"/>
</dbReference>
<evidence type="ECO:0000313" key="2">
    <source>
        <dbReference type="EMBL" id="KFH44608.1"/>
    </source>
</evidence>
<reference evidence="3" key="1">
    <citation type="journal article" date="2014" name="Genome Announc.">
        <title>Genome sequence and annotation of Acremonium chrysogenum, producer of the beta-lactam antibiotic cephalosporin C.</title>
        <authorList>
            <person name="Terfehr D."/>
            <person name="Dahlmann T.A."/>
            <person name="Specht T."/>
            <person name="Zadra I."/>
            <person name="Kuernsteiner H."/>
            <person name="Kueck U."/>
        </authorList>
    </citation>
    <scope>NUCLEOTIDE SEQUENCE [LARGE SCALE GENOMIC DNA]</scope>
    <source>
        <strain evidence="3">ATCC 11550 / CBS 779.69 / DSM 880 / IAM 14645 / JCM 23072 / IMI 49137</strain>
    </source>
</reference>
<evidence type="ECO:0000259" key="1">
    <source>
        <dbReference type="PROSITE" id="PS50280"/>
    </source>
</evidence>
<dbReference type="PANTHER" id="PTHR12197">
    <property type="entry name" value="HISTONE-LYSINE N-METHYLTRANSFERASE SMYD"/>
    <property type="match status" value="1"/>
</dbReference>
<dbReference type="SMART" id="SM00317">
    <property type="entry name" value="SET"/>
    <property type="match status" value="1"/>
</dbReference>
<protein>
    <submittedName>
        <fullName evidence="2">SET and MYND domain-containing protein-like protein</fullName>
    </submittedName>
</protein>
<name>A0A086T5H6_HAPC1</name>
<dbReference type="PROSITE" id="PS50280">
    <property type="entry name" value="SET"/>
    <property type="match status" value="1"/>
</dbReference>
<dbReference type="InterPro" id="IPR050869">
    <property type="entry name" value="H3K4_H4K5_MeTrfase"/>
</dbReference>
<dbReference type="PANTHER" id="PTHR12197:SF292">
    <property type="entry name" value="SET DOMAIN-CONTAINING PROTEIN"/>
    <property type="match status" value="1"/>
</dbReference>
<dbReference type="AlphaFoldDB" id="A0A086T5H6"/>
<dbReference type="Proteomes" id="UP000029964">
    <property type="component" value="Unassembled WGS sequence"/>
</dbReference>
<dbReference type="InterPro" id="IPR046341">
    <property type="entry name" value="SET_dom_sf"/>
</dbReference>
<accession>A0A086T5H6</accession>
<gene>
    <name evidence="2" type="ORF">ACRE_045840</name>
</gene>
<proteinExistence type="predicted"/>
<dbReference type="HOGENOM" id="CLU_070656_0_0_1"/>
<dbReference type="CDD" id="cd20071">
    <property type="entry name" value="SET_SMYD"/>
    <property type="match status" value="1"/>
</dbReference>
<comment type="caution">
    <text evidence="2">The sequence shown here is derived from an EMBL/GenBank/DDBJ whole genome shotgun (WGS) entry which is preliminary data.</text>
</comment>
<organism evidence="2 3">
    <name type="scientific">Hapsidospora chrysogenum (strain ATCC 11550 / CBS 779.69 / DSM 880 / IAM 14645 / JCM 23072 / IMI 49137)</name>
    <name type="common">Acremonium chrysogenum</name>
    <dbReference type="NCBI Taxonomy" id="857340"/>
    <lineage>
        <taxon>Eukaryota</taxon>
        <taxon>Fungi</taxon>
        <taxon>Dikarya</taxon>
        <taxon>Ascomycota</taxon>
        <taxon>Pezizomycotina</taxon>
        <taxon>Sordariomycetes</taxon>
        <taxon>Hypocreomycetidae</taxon>
        <taxon>Hypocreales</taxon>
        <taxon>Bionectriaceae</taxon>
        <taxon>Hapsidospora</taxon>
    </lineage>
</organism>
<dbReference type="SUPFAM" id="SSF82199">
    <property type="entry name" value="SET domain"/>
    <property type="match status" value="1"/>
</dbReference>
<dbReference type="STRING" id="857340.A0A086T5H6"/>
<keyword evidence="3" id="KW-1185">Reference proteome</keyword>
<dbReference type="OrthoDB" id="1028014at2759"/>
<dbReference type="EMBL" id="JPKY01000045">
    <property type="protein sequence ID" value="KFH44608.1"/>
    <property type="molecule type" value="Genomic_DNA"/>
</dbReference>
<dbReference type="Gene3D" id="6.10.140.2220">
    <property type="match status" value="1"/>
</dbReference>
<evidence type="ECO:0000313" key="3">
    <source>
        <dbReference type="Proteomes" id="UP000029964"/>
    </source>
</evidence>
<sequence length="359" mass="40891">MQIQQVVSPPNPSRVILKPPAVITPDSDFYVHPHIIPDTDPRKGRLLRASASIRAGTVVLRDVPYAVVPTVNPSTPDYLLCSNLSCSRSLAIRAEKGVRCPKCCDQDVIWCDRACQAVDHKRHEYECLWLKHKAAILRRQESQYDFITLWHVVRLLAGWSLETQGASTLPSRRQPRGTDFKWGWEAVLMCCDYLDLWPEAQIKHWKRLSETYMDDKSLLPCPLSPGQMLSLICKEETNTFGLYRGTTGPLSMVDRPVPRGESYGLGLYPRAAMFNHSCEPNVSHKPDPQGRMTFTAARDIAKGDECMITYFDLTVHKSQGSRQDVVQEQFRFRCTCDRCLDEEAEENLESMDTLPFRSI</sequence>